<evidence type="ECO:0000256" key="8">
    <source>
        <dbReference type="SAM" id="Coils"/>
    </source>
</evidence>
<feature type="domain" description="E2F/DP family winged-helix DNA-binding" evidence="11">
    <location>
        <begin position="134"/>
        <end position="218"/>
    </location>
</feature>
<dbReference type="SUPFAM" id="SSF144074">
    <property type="entry name" value="E2F-DP heterodimerization region"/>
    <property type="match status" value="1"/>
</dbReference>
<comment type="caution">
    <text evidence="12">The sequence shown here is derived from an EMBL/GenBank/DDBJ whole genome shotgun (WGS) entry which is preliminary data.</text>
</comment>
<dbReference type="FunFam" id="1.10.10.10:FF:000047">
    <property type="entry name" value="Transcription factor"/>
    <property type="match status" value="1"/>
</dbReference>
<accession>A0AAD4NCN3</accession>
<comment type="subcellular location">
    <subcellularLocation>
        <location evidence="1 7">Nucleus</location>
    </subcellularLocation>
</comment>
<dbReference type="Proteomes" id="UP001201812">
    <property type="component" value="Unassembled WGS sequence"/>
</dbReference>
<dbReference type="PANTHER" id="PTHR12548">
    <property type="entry name" value="TRANSCRIPTION FACTOR DP"/>
    <property type="match status" value="1"/>
</dbReference>
<dbReference type="PANTHER" id="PTHR12548:SF9">
    <property type="entry name" value="TRANSCRIPTION FACTOR DP"/>
    <property type="match status" value="1"/>
</dbReference>
<evidence type="ECO:0000256" key="7">
    <source>
        <dbReference type="RuleBase" id="RU003796"/>
    </source>
</evidence>
<evidence type="ECO:0000256" key="1">
    <source>
        <dbReference type="ARBA" id="ARBA00004123"/>
    </source>
</evidence>
<dbReference type="EMBL" id="JAKKPZ010000003">
    <property type="protein sequence ID" value="KAI1723619.1"/>
    <property type="molecule type" value="Genomic_DNA"/>
</dbReference>
<evidence type="ECO:0000256" key="6">
    <source>
        <dbReference type="ARBA" id="ARBA00023242"/>
    </source>
</evidence>
<keyword evidence="3 7" id="KW-0805">Transcription regulation</keyword>
<proteinExistence type="inferred from homology"/>
<dbReference type="InterPro" id="IPR015648">
    <property type="entry name" value="Transcrpt_fac_DP"/>
</dbReference>
<evidence type="ECO:0000259" key="11">
    <source>
        <dbReference type="SMART" id="SM01372"/>
    </source>
</evidence>
<dbReference type="SUPFAM" id="SSF46785">
    <property type="entry name" value="Winged helix' DNA-binding domain"/>
    <property type="match status" value="1"/>
</dbReference>
<reference evidence="12" key="1">
    <citation type="submission" date="2022-01" db="EMBL/GenBank/DDBJ databases">
        <title>Genome Sequence Resource for Two Populations of Ditylenchus destructor, the Migratory Endoparasitic Phytonematode.</title>
        <authorList>
            <person name="Zhang H."/>
            <person name="Lin R."/>
            <person name="Xie B."/>
        </authorList>
    </citation>
    <scope>NUCLEOTIDE SEQUENCE</scope>
    <source>
        <strain evidence="12">BazhouSP</strain>
    </source>
</reference>
<organism evidence="12 13">
    <name type="scientific">Ditylenchus destructor</name>
    <dbReference type="NCBI Taxonomy" id="166010"/>
    <lineage>
        <taxon>Eukaryota</taxon>
        <taxon>Metazoa</taxon>
        <taxon>Ecdysozoa</taxon>
        <taxon>Nematoda</taxon>
        <taxon>Chromadorea</taxon>
        <taxon>Rhabditida</taxon>
        <taxon>Tylenchina</taxon>
        <taxon>Tylenchomorpha</taxon>
        <taxon>Sphaerularioidea</taxon>
        <taxon>Anguinidae</taxon>
        <taxon>Anguininae</taxon>
        <taxon>Ditylenchus</taxon>
    </lineage>
</organism>
<gene>
    <name evidence="12" type="ORF">DdX_03783</name>
</gene>
<evidence type="ECO:0000256" key="4">
    <source>
        <dbReference type="ARBA" id="ARBA00023125"/>
    </source>
</evidence>
<keyword evidence="13" id="KW-1185">Reference proteome</keyword>
<dbReference type="SMART" id="SM01372">
    <property type="entry name" value="E2F_TDP"/>
    <property type="match status" value="1"/>
</dbReference>
<dbReference type="Pfam" id="PF02319">
    <property type="entry name" value="WHD_E2F_TDP"/>
    <property type="match status" value="1"/>
</dbReference>
<dbReference type="GO" id="GO:0051726">
    <property type="term" value="P:regulation of cell cycle"/>
    <property type="evidence" value="ECO:0007669"/>
    <property type="project" value="InterPro"/>
</dbReference>
<dbReference type="FunFam" id="1.20.140.80:FF:000001">
    <property type="entry name" value="Transcription factor"/>
    <property type="match status" value="1"/>
</dbReference>
<keyword evidence="8" id="KW-0175">Coiled coil</keyword>
<dbReference type="InterPro" id="IPR036390">
    <property type="entry name" value="WH_DNA-bd_sf"/>
</dbReference>
<keyword evidence="4 7" id="KW-0238">DNA-binding</keyword>
<dbReference type="GO" id="GO:0005634">
    <property type="term" value="C:nucleus"/>
    <property type="evidence" value="ECO:0007669"/>
    <property type="project" value="UniProtKB-SubCell"/>
</dbReference>
<evidence type="ECO:0000256" key="5">
    <source>
        <dbReference type="ARBA" id="ARBA00023163"/>
    </source>
</evidence>
<dbReference type="GO" id="GO:0005667">
    <property type="term" value="C:transcription regulator complex"/>
    <property type="evidence" value="ECO:0007669"/>
    <property type="project" value="InterPro"/>
</dbReference>
<dbReference type="InterPro" id="IPR014889">
    <property type="entry name" value="Transc_factor_DP_C"/>
</dbReference>
<keyword evidence="5 7" id="KW-0804">Transcription</keyword>
<dbReference type="AlphaFoldDB" id="A0AAD4NCN3"/>
<sequence>MEGKSGPTLTTGNPRAGGTPSSANVEHSPSPARISVQSAVPPRSVVSANRMHMRSPSVGYINTTPASGARFTATSRLMPGNPHLVGSGMSEGMAPADRVVGYPAGGGGYTIRRTPNEYASPDYGFRIRFPRHSDKSRGLRHFSSKVCEKVKQKGTTNYNEVAEELVAEYFESLPDPPSNQEKVQYDAKNIRRRVYDALNVLMAMNIIEKIKKEIKWVGLPTSSLAECRILEEEKLQRQERLRQKTEQLQELIIQLVAYKSLVQRNRERERQMGRPNDAAILYLPYIIVNTDKKAMIDCAISPDKTEYWFNFDRPFEIHDDIEVLKRLGLAYGLDRGNVPKEHVPHIKGCLPPALRDYVDQIIEGSLAGGVINQSGKGSQTVTISTNQQDRKPVLKFAQGSEGRMVSNVGPLGSYSGNAVSRNMMGPNVPVARYTVVPRVSSARYSGGAIHHQPVAYARTSLGGHANTQARQYVVPQQRVQQGVIQRGGNQPQRNVYVYQQMTGPHEVYEGEEWEVGEEVYEEEENMEYA</sequence>
<keyword evidence="6 7" id="KW-0539">Nucleus</keyword>
<evidence type="ECO:0000256" key="9">
    <source>
        <dbReference type="SAM" id="MobiDB-lite"/>
    </source>
</evidence>
<feature type="region of interest" description="Disordered" evidence="9">
    <location>
        <begin position="1"/>
        <end position="39"/>
    </location>
</feature>
<dbReference type="InterPro" id="IPR036388">
    <property type="entry name" value="WH-like_DNA-bd_sf"/>
</dbReference>
<name>A0AAD4NCN3_9BILA</name>
<feature type="coiled-coil region" evidence="8">
    <location>
        <begin position="227"/>
        <end position="261"/>
    </location>
</feature>
<dbReference type="SMART" id="SM01138">
    <property type="entry name" value="DP"/>
    <property type="match status" value="1"/>
</dbReference>
<dbReference type="Gene3D" id="1.10.10.10">
    <property type="entry name" value="Winged helix-like DNA-binding domain superfamily/Winged helix DNA-binding domain"/>
    <property type="match status" value="1"/>
</dbReference>
<evidence type="ECO:0000313" key="13">
    <source>
        <dbReference type="Proteomes" id="UP001201812"/>
    </source>
</evidence>
<feature type="domain" description="Transcription factor DP C-terminal" evidence="10">
    <location>
        <begin position="225"/>
        <end position="368"/>
    </location>
</feature>
<dbReference type="GO" id="GO:0000977">
    <property type="term" value="F:RNA polymerase II transcription regulatory region sequence-specific DNA binding"/>
    <property type="evidence" value="ECO:0007669"/>
    <property type="project" value="TreeGrafter"/>
</dbReference>
<evidence type="ECO:0000259" key="10">
    <source>
        <dbReference type="SMART" id="SM01138"/>
    </source>
</evidence>
<comment type="similarity">
    <text evidence="2 7">Belongs to the E2F/DP family.</text>
</comment>
<evidence type="ECO:0000256" key="3">
    <source>
        <dbReference type="ARBA" id="ARBA00023015"/>
    </source>
</evidence>
<dbReference type="Gene3D" id="1.20.140.80">
    <property type="entry name" value="Transcription factor DP"/>
    <property type="match status" value="1"/>
</dbReference>
<dbReference type="Pfam" id="PF08781">
    <property type="entry name" value="DP"/>
    <property type="match status" value="1"/>
</dbReference>
<dbReference type="GO" id="GO:0000981">
    <property type="term" value="F:DNA-binding transcription factor activity, RNA polymerase II-specific"/>
    <property type="evidence" value="ECO:0007669"/>
    <property type="project" value="TreeGrafter"/>
</dbReference>
<dbReference type="InterPro" id="IPR038168">
    <property type="entry name" value="TF_DP_C_sf"/>
</dbReference>
<feature type="compositionally biased region" description="Polar residues" evidence="9">
    <location>
        <begin position="7"/>
        <end position="27"/>
    </location>
</feature>
<dbReference type="CDD" id="cd14458">
    <property type="entry name" value="DP_DD"/>
    <property type="match status" value="1"/>
</dbReference>
<dbReference type="InterPro" id="IPR037241">
    <property type="entry name" value="E2F-DP_heterodim"/>
</dbReference>
<evidence type="ECO:0000313" key="12">
    <source>
        <dbReference type="EMBL" id="KAI1723619.1"/>
    </source>
</evidence>
<evidence type="ECO:0000256" key="2">
    <source>
        <dbReference type="ARBA" id="ARBA00010940"/>
    </source>
</evidence>
<dbReference type="InterPro" id="IPR003316">
    <property type="entry name" value="E2F_WHTH_DNA-bd_dom"/>
</dbReference>
<protein>
    <submittedName>
        <fullName evidence="12">Transcription factor DP domain-containing protein</fullName>
    </submittedName>
</protein>